<dbReference type="PROSITE" id="PS50893">
    <property type="entry name" value="ABC_TRANSPORTER_2"/>
    <property type="match status" value="1"/>
</dbReference>
<protein>
    <submittedName>
        <fullName evidence="4">ABC transporter ATP-binding protein</fullName>
    </submittedName>
</protein>
<name>A0A9W6VZ42_9ACTN</name>
<dbReference type="GO" id="GO:0016887">
    <property type="term" value="F:ATP hydrolysis activity"/>
    <property type="evidence" value="ECO:0007669"/>
    <property type="project" value="InterPro"/>
</dbReference>
<evidence type="ECO:0000259" key="3">
    <source>
        <dbReference type="PROSITE" id="PS50893"/>
    </source>
</evidence>
<dbReference type="InterPro" id="IPR003439">
    <property type="entry name" value="ABC_transporter-like_ATP-bd"/>
</dbReference>
<evidence type="ECO:0000256" key="1">
    <source>
        <dbReference type="ARBA" id="ARBA00022741"/>
    </source>
</evidence>
<dbReference type="EMBL" id="BSTK01000017">
    <property type="protein sequence ID" value="GLY90758.1"/>
    <property type="molecule type" value="Genomic_DNA"/>
</dbReference>
<reference evidence="4" key="1">
    <citation type="submission" date="2023-03" db="EMBL/GenBank/DDBJ databases">
        <title>Actinoallomurus iriomotensis NBRC 103684.</title>
        <authorList>
            <person name="Ichikawa N."/>
            <person name="Sato H."/>
            <person name="Tonouchi N."/>
        </authorList>
    </citation>
    <scope>NUCLEOTIDE SEQUENCE</scope>
    <source>
        <strain evidence="4">NBRC 103684</strain>
    </source>
</reference>
<dbReference type="AlphaFoldDB" id="A0A9W6VZ42"/>
<organism evidence="4 5">
    <name type="scientific">Actinoallomurus iriomotensis</name>
    <dbReference type="NCBI Taxonomy" id="478107"/>
    <lineage>
        <taxon>Bacteria</taxon>
        <taxon>Bacillati</taxon>
        <taxon>Actinomycetota</taxon>
        <taxon>Actinomycetes</taxon>
        <taxon>Streptosporangiales</taxon>
        <taxon>Thermomonosporaceae</taxon>
        <taxon>Actinoallomurus</taxon>
    </lineage>
</organism>
<sequence>MLAQAQEVSVRFGSFTAVRAVNMTVGPGEVVGLLGANGAGKTTLIRVLLGLLRPSAGRARLFGSRPSLETRRSVGYVPQTLGLYSDLTVRENWSFAASAFGRAGTRVPADLRPWEDDLVGGLSLGVARRVAFAVALSHEPKLFVLDEPTSGVGPLGAARLWQEIRQAAEQGAGVLVTTHNMEEAEQCDRLYVMVAGRVEAEGAVAEVIGDRTVLEVRCADWMRAYQALDDHGFAVQAHGSVLRVPVPPGERDTVTGLLERAGMDVTVRVRPAGLEEAFMAILGDGRAAHDPHGAQAGGSAHA</sequence>
<keyword evidence="5" id="KW-1185">Reference proteome</keyword>
<evidence type="ECO:0000313" key="4">
    <source>
        <dbReference type="EMBL" id="GLY90758.1"/>
    </source>
</evidence>
<dbReference type="Pfam" id="PF00005">
    <property type="entry name" value="ABC_tran"/>
    <property type="match status" value="1"/>
</dbReference>
<accession>A0A9W6VZ42</accession>
<keyword evidence="2 4" id="KW-0067">ATP-binding</keyword>
<keyword evidence="1" id="KW-0547">Nucleotide-binding</keyword>
<dbReference type="SUPFAM" id="SSF52540">
    <property type="entry name" value="P-loop containing nucleoside triphosphate hydrolases"/>
    <property type="match status" value="1"/>
</dbReference>
<evidence type="ECO:0000256" key="2">
    <source>
        <dbReference type="ARBA" id="ARBA00022840"/>
    </source>
</evidence>
<dbReference type="PANTHER" id="PTHR43038">
    <property type="entry name" value="ATP-BINDING CASSETTE, SUB-FAMILY H, MEMBER 1"/>
    <property type="match status" value="1"/>
</dbReference>
<dbReference type="InterPro" id="IPR027417">
    <property type="entry name" value="P-loop_NTPase"/>
</dbReference>
<dbReference type="PANTHER" id="PTHR43038:SF3">
    <property type="entry name" value="ABC TRANSPORTER G FAMILY MEMBER 20 ISOFORM X1"/>
    <property type="match status" value="1"/>
</dbReference>
<dbReference type="InterPro" id="IPR003593">
    <property type="entry name" value="AAA+_ATPase"/>
</dbReference>
<evidence type="ECO:0000313" key="5">
    <source>
        <dbReference type="Proteomes" id="UP001165074"/>
    </source>
</evidence>
<proteinExistence type="predicted"/>
<dbReference type="SMART" id="SM00382">
    <property type="entry name" value="AAA"/>
    <property type="match status" value="1"/>
</dbReference>
<dbReference type="Proteomes" id="UP001165074">
    <property type="component" value="Unassembled WGS sequence"/>
</dbReference>
<comment type="caution">
    <text evidence="4">The sequence shown here is derived from an EMBL/GenBank/DDBJ whole genome shotgun (WGS) entry which is preliminary data.</text>
</comment>
<dbReference type="CDD" id="cd03230">
    <property type="entry name" value="ABC_DR_subfamily_A"/>
    <property type="match status" value="1"/>
</dbReference>
<feature type="domain" description="ABC transporter" evidence="3">
    <location>
        <begin position="3"/>
        <end position="220"/>
    </location>
</feature>
<dbReference type="RefSeq" id="WP_285581877.1">
    <property type="nucleotide sequence ID" value="NZ_BSTK01000017.1"/>
</dbReference>
<dbReference type="GO" id="GO:0005524">
    <property type="term" value="F:ATP binding"/>
    <property type="evidence" value="ECO:0007669"/>
    <property type="project" value="UniProtKB-KW"/>
</dbReference>
<gene>
    <name evidence="4" type="ORF">Airi02_086870</name>
</gene>
<dbReference type="Gene3D" id="3.40.50.300">
    <property type="entry name" value="P-loop containing nucleotide triphosphate hydrolases"/>
    <property type="match status" value="1"/>
</dbReference>